<dbReference type="EMBL" id="BMXL01000020">
    <property type="protein sequence ID" value="GHD31165.1"/>
    <property type="molecule type" value="Genomic_DNA"/>
</dbReference>
<gene>
    <name evidence="1" type="ORF">GCM10007147_33770</name>
</gene>
<accession>A0A918XGN4</accession>
<evidence type="ECO:0000313" key="1">
    <source>
        <dbReference type="EMBL" id="GHD31165.1"/>
    </source>
</evidence>
<keyword evidence="2" id="KW-1185">Reference proteome</keyword>
<sequence length="418" mass="44764">MTPIATRARLGPESAMTLNPSHRVAIFLEHGTAADRLQEFVPDLLERDRRIEVLYVLPRSSSRFSEAMERYASTFDGKVVSWEWATDPERRFALVVAANTGYDSNLEQLRGPLLTVSHGIGPGKLHMPGPGNGPGLLSPPVADVVPSTLVRHGRVTASAIGVGSENHGRLLVEAVPETQEVVRLVGDPAFDRAEAAEPRRRELRRSIGVGGGQTLVVLSSTWGPASLFGFSPEVLDRAVGELPADHMVVTLLHPGIWARYSPRQIRFWFGRALSCGLRILAPDSPWSGLLAASDVVVGDVGSTTAYGAALGAAPLLGGGVGGEVASGTAVDSLCRTAPRYRPDEPFAPQVASALFRYGAEAKAHYRRRVTTVPGESAVRLRALMYGLMGLPEPVFPAFLSPVEEPFFLGGGRAGRWSL</sequence>
<dbReference type="Proteomes" id="UP000654947">
    <property type="component" value="Unassembled WGS sequence"/>
</dbReference>
<evidence type="ECO:0000313" key="2">
    <source>
        <dbReference type="Proteomes" id="UP000654947"/>
    </source>
</evidence>
<protein>
    <submittedName>
        <fullName evidence="1">Uncharacterized protein</fullName>
    </submittedName>
</protein>
<name>A0A918XGN4_9ACTN</name>
<dbReference type="RefSeq" id="WP_193518298.1">
    <property type="nucleotide sequence ID" value="NZ_BMXL01000020.1"/>
</dbReference>
<reference evidence="1 2" key="1">
    <citation type="journal article" date="2014" name="Int. J. Syst. Evol. Microbiol.">
        <title>Complete genome sequence of Corynebacterium casei LMG S-19264T (=DSM 44701T), isolated from a smear-ripened cheese.</title>
        <authorList>
            <consortium name="US DOE Joint Genome Institute (JGI-PGF)"/>
            <person name="Walter F."/>
            <person name="Albersmeier A."/>
            <person name="Kalinowski J."/>
            <person name="Ruckert C."/>
        </authorList>
    </citation>
    <scope>NUCLEOTIDE SEQUENCE [LARGE SCALE GENOMIC DNA]</scope>
    <source>
        <strain evidence="1 2">KCTC 19473</strain>
    </source>
</reference>
<comment type="caution">
    <text evidence="1">The sequence shown here is derived from an EMBL/GenBank/DDBJ whole genome shotgun (WGS) entry which is preliminary data.</text>
</comment>
<proteinExistence type="predicted"/>
<dbReference type="AlphaFoldDB" id="A0A918XGN4"/>
<organism evidence="1 2">
    <name type="scientific">Nocardiopsis kunsanensis</name>
    <dbReference type="NCBI Taxonomy" id="141693"/>
    <lineage>
        <taxon>Bacteria</taxon>
        <taxon>Bacillati</taxon>
        <taxon>Actinomycetota</taxon>
        <taxon>Actinomycetes</taxon>
        <taxon>Streptosporangiales</taxon>
        <taxon>Nocardiopsidaceae</taxon>
        <taxon>Nocardiopsis</taxon>
    </lineage>
</organism>